<keyword evidence="1" id="KW-0812">Transmembrane</keyword>
<protein>
    <submittedName>
        <fullName evidence="2">Class I SAM-dependent methyltransferase</fullName>
        <ecNumber evidence="2">2.1.-.-</ecNumber>
    </submittedName>
</protein>
<keyword evidence="2" id="KW-0808">Transferase</keyword>
<feature type="transmembrane region" description="Helical" evidence="1">
    <location>
        <begin position="169"/>
        <end position="188"/>
    </location>
</feature>
<dbReference type="InterPro" id="IPR029063">
    <property type="entry name" value="SAM-dependent_MTases_sf"/>
</dbReference>
<keyword evidence="1" id="KW-1133">Transmembrane helix</keyword>
<comment type="caution">
    <text evidence="2">The sequence shown here is derived from an EMBL/GenBank/DDBJ whole genome shotgun (WGS) entry which is preliminary data.</text>
</comment>
<evidence type="ECO:0000313" key="3">
    <source>
        <dbReference type="Proteomes" id="UP001595818"/>
    </source>
</evidence>
<evidence type="ECO:0000313" key="2">
    <source>
        <dbReference type="EMBL" id="MFC4870422.1"/>
    </source>
</evidence>
<sequence length="265" mass="30484">MKRIQLFEFEDQAWFPDWIRVMMTQYMMAFHRILKTSDSLLPLVKKALASSEKPVILDLCSGSGGPMVEVYEKLRASGDFGKLRLVLSDLYPNQFAVEEFNERRGERITYHREPLDASRVPLDLKGVRTMVSSMHHMKPELARRILRNARDAGQPLLVFEISDNSAPRFLWWLAIPVAFLTSFFVTPLVRPLTLQQLLFTYLIPILPVFIAWDGAVSNARTYTMDDMDYLLQGVSSEHYLWETGKIKGKGGNKLYLLGRPRPVDT</sequence>
<dbReference type="SUPFAM" id="SSF53335">
    <property type="entry name" value="S-adenosyl-L-methionine-dependent methyltransferases"/>
    <property type="match status" value="1"/>
</dbReference>
<dbReference type="EMBL" id="JBHSJJ010000001">
    <property type="protein sequence ID" value="MFC4870422.1"/>
    <property type="molecule type" value="Genomic_DNA"/>
</dbReference>
<keyword evidence="2" id="KW-0489">Methyltransferase</keyword>
<keyword evidence="1" id="KW-0472">Membrane</keyword>
<gene>
    <name evidence="2" type="ORF">ACFPFU_01905</name>
</gene>
<reference evidence="3" key="1">
    <citation type="journal article" date="2019" name="Int. J. Syst. Evol. Microbiol.">
        <title>The Global Catalogue of Microorganisms (GCM) 10K type strain sequencing project: providing services to taxonomists for standard genome sequencing and annotation.</title>
        <authorList>
            <consortium name="The Broad Institute Genomics Platform"/>
            <consortium name="The Broad Institute Genome Sequencing Center for Infectious Disease"/>
            <person name="Wu L."/>
            <person name="Ma J."/>
        </authorList>
    </citation>
    <scope>NUCLEOTIDE SEQUENCE [LARGE SCALE GENOMIC DNA]</scope>
    <source>
        <strain evidence="3">CGMCC 4.7466</strain>
    </source>
</reference>
<dbReference type="GO" id="GO:0032259">
    <property type="term" value="P:methylation"/>
    <property type="evidence" value="ECO:0007669"/>
    <property type="project" value="UniProtKB-KW"/>
</dbReference>
<dbReference type="Proteomes" id="UP001595818">
    <property type="component" value="Unassembled WGS sequence"/>
</dbReference>
<keyword evidence="3" id="KW-1185">Reference proteome</keyword>
<dbReference type="Gene3D" id="3.40.50.150">
    <property type="entry name" value="Vaccinia Virus protein VP39"/>
    <property type="match status" value="1"/>
</dbReference>
<dbReference type="RefSeq" id="WP_377060943.1">
    <property type="nucleotide sequence ID" value="NZ_JBHSJJ010000001.1"/>
</dbReference>
<evidence type="ECO:0000256" key="1">
    <source>
        <dbReference type="SAM" id="Phobius"/>
    </source>
</evidence>
<feature type="transmembrane region" description="Helical" evidence="1">
    <location>
        <begin position="194"/>
        <end position="212"/>
    </location>
</feature>
<dbReference type="EC" id="2.1.-.-" evidence="2"/>
<organism evidence="2 3">
    <name type="scientific">Negadavirga shengliensis</name>
    <dbReference type="NCBI Taxonomy" id="1389218"/>
    <lineage>
        <taxon>Bacteria</taxon>
        <taxon>Pseudomonadati</taxon>
        <taxon>Bacteroidota</taxon>
        <taxon>Cytophagia</taxon>
        <taxon>Cytophagales</taxon>
        <taxon>Cyclobacteriaceae</taxon>
        <taxon>Negadavirga</taxon>
    </lineage>
</organism>
<proteinExistence type="predicted"/>
<dbReference type="GO" id="GO:0008168">
    <property type="term" value="F:methyltransferase activity"/>
    <property type="evidence" value="ECO:0007669"/>
    <property type="project" value="UniProtKB-KW"/>
</dbReference>
<name>A0ABV9SVX0_9BACT</name>
<accession>A0ABV9SVX0</accession>